<feature type="chain" id="PRO_5013285345" description="Proline iminopeptidase" evidence="3">
    <location>
        <begin position="26"/>
        <end position="667"/>
    </location>
</feature>
<dbReference type="GO" id="GO:0005737">
    <property type="term" value="C:cytoplasm"/>
    <property type="evidence" value="ECO:0007669"/>
    <property type="project" value="InterPro"/>
</dbReference>
<dbReference type="OrthoDB" id="613638at2"/>
<keyword evidence="3" id="KW-0732">Signal</keyword>
<feature type="domain" description="AB hydrolase-1" evidence="4">
    <location>
        <begin position="85"/>
        <end position="247"/>
    </location>
</feature>
<sequence>MGRLKKGIRLTIIFILAIGYSLANAQQTIPRFEPGKCPFETQSPLDGLECGKLIVYENRDDPAEGTLHLAVAILHSYSENPEPDPLVFPAGGPGNANVVNTPRYASWDFFNQYRQQRDIILYDQRGTGYSDPAFCPELNQLLSPMDYSGDDPEQVQDRVVSATQDCRDKMLARGVDFSRYNSATSVSDLNDLRKTLGYQQWNILSGSYSARLALTAMRDMPKGIRSVILDATNPPNVRNWVQIPQNFRRSLNLVFEQCMIDESCQAAFPELESNVYNTIQKLEEDPIVMAMEDTTRFPEGRVVLDGDLFIEALFGGLYNRNFIPLIPLFVKEIRESNTNLIQALVNQMAPVTQGPRSNSRGLQYAVYCFEDLPFNPKSLIDSAQNKYPRLRPWYSSGAPRWNRHAICEEWHNVHADSNEFQPVHSKIPALILAGEFDPITPPSYGRIAAKTLHNSSFIEVPALGHGTMTYNQCTRDLVSIFLDSPSEPLDTSCVTDLPPVSFITDVHINGGIYPMAQQIKQGSGPPFLAGLGLIGLLLLTGVLTWSIGHIVKRLRGKKLESKSMHKIARWVVTAASLLGLGFIIGLGYAIQHTASVNPLILAFGLIGSYSWVFLLPWLLAILTLVLMGFAITAWHNKWWSILHRCHFTLITLACIGLISFIGFWDLM</sequence>
<feature type="signal peptide" evidence="3">
    <location>
        <begin position="1"/>
        <end position="25"/>
    </location>
</feature>
<dbReference type="RefSeq" id="WP_095606455.1">
    <property type="nucleotide sequence ID" value="NZ_NSKE01000006.1"/>
</dbReference>
<evidence type="ECO:0000256" key="3">
    <source>
        <dbReference type="SAM" id="SignalP"/>
    </source>
</evidence>
<comment type="caution">
    <text evidence="6">The sequence shown here is derived from an EMBL/GenBank/DDBJ whole genome shotgun (WGS) entry which is preliminary data.</text>
</comment>
<dbReference type="InterPro" id="IPR000073">
    <property type="entry name" value="AB_hydrolase_1"/>
</dbReference>
<organism evidence="6 7">
    <name type="scientific">Fodinibius salipaludis</name>
    <dbReference type="NCBI Taxonomy" id="2032627"/>
    <lineage>
        <taxon>Bacteria</taxon>
        <taxon>Pseudomonadati</taxon>
        <taxon>Balneolota</taxon>
        <taxon>Balneolia</taxon>
        <taxon>Balneolales</taxon>
        <taxon>Balneolaceae</taxon>
        <taxon>Fodinibius</taxon>
    </lineage>
</organism>
<dbReference type="GO" id="GO:0004177">
    <property type="term" value="F:aminopeptidase activity"/>
    <property type="evidence" value="ECO:0007669"/>
    <property type="project" value="UniProtKB-EC"/>
</dbReference>
<reference evidence="6 7" key="1">
    <citation type="submission" date="2017-08" db="EMBL/GenBank/DDBJ databases">
        <title>Aliifodinibius alkalisoli sp. nov., isolated from saline alkaline soil.</title>
        <authorList>
            <person name="Liu D."/>
            <person name="Zhang G."/>
        </authorList>
    </citation>
    <scope>NUCLEOTIDE SEQUENCE [LARGE SCALE GENOMIC DNA]</scope>
    <source>
        <strain evidence="6 7">WN023</strain>
    </source>
</reference>
<dbReference type="AlphaFoldDB" id="A0A2A2GAA5"/>
<keyword evidence="2" id="KW-0812">Transmembrane</keyword>
<feature type="transmembrane region" description="Helical" evidence="2">
    <location>
        <begin position="646"/>
        <end position="664"/>
    </location>
</feature>
<evidence type="ECO:0000259" key="5">
    <source>
        <dbReference type="Pfam" id="PF08386"/>
    </source>
</evidence>
<dbReference type="Pfam" id="PF00561">
    <property type="entry name" value="Abhydrolase_1"/>
    <property type="match status" value="1"/>
</dbReference>
<evidence type="ECO:0000256" key="2">
    <source>
        <dbReference type="SAM" id="Phobius"/>
    </source>
</evidence>
<dbReference type="InterPro" id="IPR013595">
    <property type="entry name" value="Pept_S33_TAP-like_C"/>
</dbReference>
<dbReference type="InterPro" id="IPR005944">
    <property type="entry name" value="Pro_iminopeptidase"/>
</dbReference>
<dbReference type="PANTHER" id="PTHR43722">
    <property type="entry name" value="PROLINE IMINOPEPTIDASE"/>
    <property type="match status" value="1"/>
</dbReference>
<evidence type="ECO:0000259" key="4">
    <source>
        <dbReference type="Pfam" id="PF00561"/>
    </source>
</evidence>
<evidence type="ECO:0000313" key="6">
    <source>
        <dbReference type="EMBL" id="PAU93779.1"/>
    </source>
</evidence>
<name>A0A2A2GAA5_9BACT</name>
<accession>A0A2A2GAA5</accession>
<keyword evidence="7" id="KW-1185">Reference proteome</keyword>
<dbReference type="Pfam" id="PF08386">
    <property type="entry name" value="Abhydrolase_4"/>
    <property type="match status" value="1"/>
</dbReference>
<keyword evidence="2" id="KW-0472">Membrane</keyword>
<protein>
    <recommendedName>
        <fullName evidence="1">Proline iminopeptidase</fullName>
    </recommendedName>
</protein>
<proteinExistence type="predicted"/>
<gene>
    <name evidence="6" type="ORF">CK503_08885</name>
</gene>
<feature type="transmembrane region" description="Helical" evidence="2">
    <location>
        <begin position="610"/>
        <end position="634"/>
    </location>
</feature>
<dbReference type="SUPFAM" id="SSF53474">
    <property type="entry name" value="alpha/beta-Hydrolases"/>
    <property type="match status" value="1"/>
</dbReference>
<feature type="transmembrane region" description="Helical" evidence="2">
    <location>
        <begin position="527"/>
        <end position="547"/>
    </location>
</feature>
<keyword evidence="2" id="KW-1133">Transmembrane helix</keyword>
<feature type="transmembrane region" description="Helical" evidence="2">
    <location>
        <begin position="567"/>
        <end position="590"/>
    </location>
</feature>
<dbReference type="Gene3D" id="3.40.50.1820">
    <property type="entry name" value="alpha/beta hydrolase"/>
    <property type="match status" value="1"/>
</dbReference>
<dbReference type="EMBL" id="NSKE01000006">
    <property type="protein sequence ID" value="PAU93779.1"/>
    <property type="molecule type" value="Genomic_DNA"/>
</dbReference>
<evidence type="ECO:0000256" key="1">
    <source>
        <dbReference type="ARBA" id="ARBA00021843"/>
    </source>
</evidence>
<dbReference type="InterPro" id="IPR029058">
    <property type="entry name" value="AB_hydrolase_fold"/>
</dbReference>
<dbReference type="GO" id="GO:0006508">
    <property type="term" value="P:proteolysis"/>
    <property type="evidence" value="ECO:0007669"/>
    <property type="project" value="InterPro"/>
</dbReference>
<dbReference type="PANTHER" id="PTHR43722:SF1">
    <property type="entry name" value="PROLINE IMINOPEPTIDASE"/>
    <property type="match status" value="1"/>
</dbReference>
<dbReference type="Proteomes" id="UP000218831">
    <property type="component" value="Unassembled WGS sequence"/>
</dbReference>
<feature type="domain" description="Peptidase S33 tripeptidyl aminopeptidase-like C-terminal" evidence="5">
    <location>
        <begin position="402"/>
        <end position="493"/>
    </location>
</feature>
<evidence type="ECO:0000313" key="7">
    <source>
        <dbReference type="Proteomes" id="UP000218831"/>
    </source>
</evidence>